<name>A0AAP0RVC0_LIQFO</name>
<comment type="caution">
    <text evidence="1">The sequence shown here is derived from an EMBL/GenBank/DDBJ whole genome shotgun (WGS) entry which is preliminary data.</text>
</comment>
<sequence length="140" mass="15859">MASTLPEGLQSVNVASDDLEEFEVTEIDGALLRDLLGESPEESDETEDDGVGYVLHSLEVKKNDDNVMIDGQDCLEQNVSHIHDFDWLDMVQMAQPLPSDEMMVWYENDMVGMVDFDCNGDYSQFCNGVFSDETAYSWLW</sequence>
<organism evidence="1 2">
    <name type="scientific">Liquidambar formosana</name>
    <name type="common">Formosan gum</name>
    <dbReference type="NCBI Taxonomy" id="63359"/>
    <lineage>
        <taxon>Eukaryota</taxon>
        <taxon>Viridiplantae</taxon>
        <taxon>Streptophyta</taxon>
        <taxon>Embryophyta</taxon>
        <taxon>Tracheophyta</taxon>
        <taxon>Spermatophyta</taxon>
        <taxon>Magnoliopsida</taxon>
        <taxon>eudicotyledons</taxon>
        <taxon>Gunneridae</taxon>
        <taxon>Pentapetalae</taxon>
        <taxon>Saxifragales</taxon>
        <taxon>Altingiaceae</taxon>
        <taxon>Liquidambar</taxon>
    </lineage>
</organism>
<dbReference type="PANTHER" id="PTHR37611">
    <property type="entry name" value="VIRUS-SPECIFIC-SIGNALING-PATHWAY REGULATED PROTEIN-RELATED"/>
    <property type="match status" value="1"/>
</dbReference>
<gene>
    <name evidence="1" type="ORF">L1049_024043</name>
</gene>
<evidence type="ECO:0000313" key="1">
    <source>
        <dbReference type="EMBL" id="KAK9284863.1"/>
    </source>
</evidence>
<reference evidence="1 2" key="1">
    <citation type="journal article" date="2024" name="Plant J.">
        <title>Genome sequences and population genomics reveal climatic adaptation and genomic divergence between two closely related sweetgum species.</title>
        <authorList>
            <person name="Xu W.Q."/>
            <person name="Ren C.Q."/>
            <person name="Zhang X.Y."/>
            <person name="Comes H.P."/>
            <person name="Liu X.H."/>
            <person name="Li Y.G."/>
            <person name="Kettle C.J."/>
            <person name="Jalonen R."/>
            <person name="Gaisberger H."/>
            <person name="Ma Y.Z."/>
            <person name="Qiu Y.X."/>
        </authorList>
    </citation>
    <scope>NUCLEOTIDE SEQUENCE [LARGE SCALE GENOMIC DNA]</scope>
    <source>
        <strain evidence="1">Hangzhou</strain>
    </source>
</reference>
<proteinExistence type="predicted"/>
<evidence type="ECO:0000313" key="2">
    <source>
        <dbReference type="Proteomes" id="UP001415857"/>
    </source>
</evidence>
<dbReference type="PANTHER" id="PTHR37611:SF2">
    <property type="entry name" value="VIRUS-SPECIFIC-SIGNALING-PATHWAY REGULATED PROTEIN-RELATED"/>
    <property type="match status" value="1"/>
</dbReference>
<protein>
    <submittedName>
        <fullName evidence="1">Uncharacterized protein</fullName>
    </submittedName>
</protein>
<dbReference type="EMBL" id="JBBPBK010000005">
    <property type="protein sequence ID" value="KAK9284863.1"/>
    <property type="molecule type" value="Genomic_DNA"/>
</dbReference>
<dbReference type="AlphaFoldDB" id="A0AAP0RVC0"/>
<keyword evidence="2" id="KW-1185">Reference proteome</keyword>
<dbReference type="Proteomes" id="UP001415857">
    <property type="component" value="Unassembled WGS sequence"/>
</dbReference>
<accession>A0AAP0RVC0</accession>